<keyword evidence="2" id="KW-1185">Reference proteome</keyword>
<evidence type="ECO:0000313" key="1">
    <source>
        <dbReference type="EMBL" id="TXC62593.1"/>
    </source>
</evidence>
<dbReference type="Proteomes" id="UP000321249">
    <property type="component" value="Unassembled WGS sequence"/>
</dbReference>
<gene>
    <name evidence="1" type="ORF">FRZ32_02305</name>
</gene>
<accession>A0A5C6TQH4</accession>
<dbReference type="EMBL" id="VOQQ01000001">
    <property type="protein sequence ID" value="TXC62593.1"/>
    <property type="molecule type" value="Genomic_DNA"/>
</dbReference>
<dbReference type="RefSeq" id="WP_147041982.1">
    <property type="nucleotide sequence ID" value="NZ_BAABIR010000002.1"/>
</dbReference>
<dbReference type="AlphaFoldDB" id="A0A5C6TQH4"/>
<comment type="caution">
    <text evidence="1">The sequence shown here is derived from an EMBL/GenBank/DDBJ whole genome shotgun (WGS) entry which is preliminary data.</text>
</comment>
<reference evidence="1 2" key="1">
    <citation type="journal article" date="2015" name="J. Microbiol.">
        <title>Sphingosinicella ginsenosidimutans sp. nov., with ginsenoside converting activity.</title>
        <authorList>
            <person name="Kim J.K."/>
            <person name="Kang M.S."/>
            <person name="Park S.C."/>
            <person name="Kim K.M."/>
            <person name="Choi K."/>
            <person name="Yoon M.H."/>
            <person name="Im W.T."/>
        </authorList>
    </citation>
    <scope>NUCLEOTIDE SEQUENCE [LARGE SCALE GENOMIC DNA]</scope>
    <source>
        <strain evidence="1 2">BS-11</strain>
    </source>
</reference>
<organism evidence="1 2">
    <name type="scientific">Allosphingosinicella ginsenosidimutans</name>
    <dbReference type="NCBI Taxonomy" id="1176539"/>
    <lineage>
        <taxon>Bacteria</taxon>
        <taxon>Pseudomonadati</taxon>
        <taxon>Pseudomonadota</taxon>
        <taxon>Alphaproteobacteria</taxon>
        <taxon>Sphingomonadales</taxon>
        <taxon>Sphingomonadaceae</taxon>
        <taxon>Allosphingosinicella</taxon>
    </lineage>
</organism>
<dbReference type="OrthoDB" id="8611097at2"/>
<protein>
    <recommendedName>
        <fullName evidence="3">XRE family transcriptional regulator</fullName>
    </recommendedName>
</protein>
<proteinExistence type="predicted"/>
<evidence type="ECO:0000313" key="2">
    <source>
        <dbReference type="Proteomes" id="UP000321249"/>
    </source>
</evidence>
<name>A0A5C6TQH4_9SPHN</name>
<evidence type="ECO:0008006" key="3">
    <source>
        <dbReference type="Google" id="ProtNLM"/>
    </source>
</evidence>
<sequence>MLPKKGKKLHLDEEDVAFAMMIAEALDTDLGRTHQGVKTAMRWTGASERSVKHWFAGSHAPRGRHLVALMRNSNPVLTRILVAAGRRDVLLALEVATLRSRLEAMLALLDQFSIDGAHDPARREA</sequence>